<dbReference type="Proteomes" id="UP001162060">
    <property type="component" value="Unassembled WGS sequence"/>
</dbReference>
<sequence>MRTRESANKSRLRRNARMATLMKDAAELEKKEQELQTVVAGLQAGENSLLDQNAFLHSLVISCKQESSSRKEDPLDAAVSLLLSSPLAMDQSRVELHTLGLVGRRHKATRLVEAHMFRT</sequence>
<dbReference type="SUPFAM" id="SSF57959">
    <property type="entry name" value="Leucine zipper domain"/>
    <property type="match status" value="1"/>
</dbReference>
<dbReference type="AlphaFoldDB" id="A0AAV1TAJ1"/>
<name>A0AAV1TAJ1_9STRA</name>
<comment type="caution">
    <text evidence="1">The sequence shown here is derived from an EMBL/GenBank/DDBJ whole genome shotgun (WGS) entry which is preliminary data.</text>
</comment>
<evidence type="ECO:0008006" key="3">
    <source>
        <dbReference type="Google" id="ProtNLM"/>
    </source>
</evidence>
<dbReference type="InterPro" id="IPR046347">
    <property type="entry name" value="bZIP_sf"/>
</dbReference>
<protein>
    <recommendedName>
        <fullName evidence="3">BZIP domain-containing protein</fullName>
    </recommendedName>
</protein>
<reference evidence="1" key="1">
    <citation type="submission" date="2024-01" db="EMBL/GenBank/DDBJ databases">
        <authorList>
            <person name="Webb A."/>
        </authorList>
    </citation>
    <scope>NUCLEOTIDE SEQUENCE</scope>
    <source>
        <strain evidence="1">Pm1</strain>
    </source>
</reference>
<gene>
    <name evidence="1" type="ORF">PM001_LOCUS4486</name>
</gene>
<evidence type="ECO:0000313" key="2">
    <source>
        <dbReference type="Proteomes" id="UP001162060"/>
    </source>
</evidence>
<organism evidence="1 2">
    <name type="scientific">Peronospora matthiolae</name>
    <dbReference type="NCBI Taxonomy" id="2874970"/>
    <lineage>
        <taxon>Eukaryota</taxon>
        <taxon>Sar</taxon>
        <taxon>Stramenopiles</taxon>
        <taxon>Oomycota</taxon>
        <taxon>Peronosporomycetes</taxon>
        <taxon>Peronosporales</taxon>
        <taxon>Peronosporaceae</taxon>
        <taxon>Peronospora</taxon>
    </lineage>
</organism>
<evidence type="ECO:0000313" key="1">
    <source>
        <dbReference type="EMBL" id="CAK7912045.1"/>
    </source>
</evidence>
<proteinExistence type="predicted"/>
<dbReference type="EMBL" id="CAKLBY020000038">
    <property type="protein sequence ID" value="CAK7912045.1"/>
    <property type="molecule type" value="Genomic_DNA"/>
</dbReference>
<accession>A0AAV1TAJ1</accession>
<dbReference type="GO" id="GO:0003700">
    <property type="term" value="F:DNA-binding transcription factor activity"/>
    <property type="evidence" value="ECO:0007669"/>
    <property type="project" value="InterPro"/>
</dbReference>